<proteinExistence type="predicted"/>
<sequence length="313" mass="36303">MCYNPDMKRLTFTELGILIRRYCQPLAFTTSLSPPSLPPQKSTPSNIACSLRTTYLKTFADAPRLSFLRSSRHPPLESFETASRLTRAKGCESRLLLQWYKRRNEEETVEGVWGWCTTHQRVEQMPLLYGVIPALALLRGEGNEKEEWDNLVDDRKRSHLCHHNACDNSTHVCKEIGPQNGRRKSCANELALLLKKYLEEEAVEDLGRRGAFVGMSQHASLKCLTPWPLQRRRLSQWMERDLQTALETVGICRHHRLDFPVRICRTFSFATKGNAKYSASGRLKRTKKVSEGKLKPECTQQIWRVWIEKRKMW</sequence>
<dbReference type="InterPro" id="IPR044930">
    <property type="entry name" value="Homing_endonuclease_His-Me"/>
</dbReference>
<evidence type="ECO:0008006" key="3">
    <source>
        <dbReference type="Google" id="ProtNLM"/>
    </source>
</evidence>
<comment type="caution">
    <text evidence="1">The sequence shown here is derived from an EMBL/GenBank/DDBJ whole genome shotgun (WGS) entry which is preliminary data.</text>
</comment>
<accession>A0A9P4LLW1</accession>
<dbReference type="Proteomes" id="UP000799777">
    <property type="component" value="Unassembled WGS sequence"/>
</dbReference>
<dbReference type="OrthoDB" id="10564473at2759"/>
<protein>
    <recommendedName>
        <fullName evidence="3">Zinc-binding loop region of homing endonuclease domain-containing protein</fullName>
    </recommendedName>
</protein>
<dbReference type="GO" id="GO:0004519">
    <property type="term" value="F:endonuclease activity"/>
    <property type="evidence" value="ECO:0007669"/>
    <property type="project" value="InterPro"/>
</dbReference>
<dbReference type="EMBL" id="ML978176">
    <property type="protein sequence ID" value="KAF2031966.1"/>
    <property type="molecule type" value="Genomic_DNA"/>
</dbReference>
<name>A0A9P4LLW1_9PLEO</name>
<dbReference type="AlphaFoldDB" id="A0A9P4LLW1"/>
<evidence type="ECO:0000313" key="2">
    <source>
        <dbReference type="Proteomes" id="UP000799777"/>
    </source>
</evidence>
<gene>
    <name evidence="1" type="ORF">EK21DRAFT_87579</name>
</gene>
<dbReference type="Gene3D" id="3.90.75.10">
    <property type="entry name" value="Homing Intron 3 (I-ppo) Encoded Endonuclease, Chain A"/>
    <property type="match status" value="1"/>
</dbReference>
<organism evidence="1 2">
    <name type="scientific">Setomelanomma holmii</name>
    <dbReference type="NCBI Taxonomy" id="210430"/>
    <lineage>
        <taxon>Eukaryota</taxon>
        <taxon>Fungi</taxon>
        <taxon>Dikarya</taxon>
        <taxon>Ascomycota</taxon>
        <taxon>Pezizomycotina</taxon>
        <taxon>Dothideomycetes</taxon>
        <taxon>Pleosporomycetidae</taxon>
        <taxon>Pleosporales</taxon>
        <taxon>Pleosporineae</taxon>
        <taxon>Phaeosphaeriaceae</taxon>
        <taxon>Setomelanomma</taxon>
    </lineage>
</organism>
<keyword evidence="2" id="KW-1185">Reference proteome</keyword>
<evidence type="ECO:0000313" key="1">
    <source>
        <dbReference type="EMBL" id="KAF2031966.1"/>
    </source>
</evidence>
<reference evidence="1" key="1">
    <citation type="journal article" date="2020" name="Stud. Mycol.">
        <title>101 Dothideomycetes genomes: a test case for predicting lifestyles and emergence of pathogens.</title>
        <authorList>
            <person name="Haridas S."/>
            <person name="Albert R."/>
            <person name="Binder M."/>
            <person name="Bloem J."/>
            <person name="Labutti K."/>
            <person name="Salamov A."/>
            <person name="Andreopoulos B."/>
            <person name="Baker S."/>
            <person name="Barry K."/>
            <person name="Bills G."/>
            <person name="Bluhm B."/>
            <person name="Cannon C."/>
            <person name="Castanera R."/>
            <person name="Culley D."/>
            <person name="Daum C."/>
            <person name="Ezra D."/>
            <person name="Gonzalez J."/>
            <person name="Henrissat B."/>
            <person name="Kuo A."/>
            <person name="Liang C."/>
            <person name="Lipzen A."/>
            <person name="Lutzoni F."/>
            <person name="Magnuson J."/>
            <person name="Mondo S."/>
            <person name="Nolan M."/>
            <person name="Ohm R."/>
            <person name="Pangilinan J."/>
            <person name="Park H.-J."/>
            <person name="Ramirez L."/>
            <person name="Alfaro M."/>
            <person name="Sun H."/>
            <person name="Tritt A."/>
            <person name="Yoshinaga Y."/>
            <person name="Zwiers L.-H."/>
            <person name="Turgeon B."/>
            <person name="Goodwin S."/>
            <person name="Spatafora J."/>
            <person name="Crous P."/>
            <person name="Grigoriev I."/>
        </authorList>
    </citation>
    <scope>NUCLEOTIDE SEQUENCE</scope>
    <source>
        <strain evidence="1">CBS 110217</strain>
    </source>
</reference>